<sequence length="144" mass="16873">RSKRFKHPIQAPVHKCAQCGKIFTAKRSLKRHEEAHQGIRKYECQYCKRSFFRKEYLNYHLVSHSNENPALANYKIKNKFRKLGVMKKRDYNTTGLSIVCLEPSGVPITQDQEVYGQLVEVTGPHEWTEGERTMVYEINSDQRA</sequence>
<dbReference type="SMART" id="SM00355">
    <property type="entry name" value="ZnF_C2H2"/>
    <property type="match status" value="2"/>
</dbReference>
<organism evidence="7">
    <name type="scientific">Arion vulgaris</name>
    <dbReference type="NCBI Taxonomy" id="1028688"/>
    <lineage>
        <taxon>Eukaryota</taxon>
        <taxon>Metazoa</taxon>
        <taxon>Spiralia</taxon>
        <taxon>Lophotrochozoa</taxon>
        <taxon>Mollusca</taxon>
        <taxon>Gastropoda</taxon>
        <taxon>Heterobranchia</taxon>
        <taxon>Euthyneura</taxon>
        <taxon>Panpulmonata</taxon>
        <taxon>Eupulmonata</taxon>
        <taxon>Stylommatophora</taxon>
        <taxon>Helicina</taxon>
        <taxon>Arionoidea</taxon>
        <taxon>Arionidae</taxon>
        <taxon>Arion</taxon>
    </lineage>
</organism>
<dbReference type="AlphaFoldDB" id="A0A0B6Y058"/>
<dbReference type="GO" id="GO:0008270">
    <property type="term" value="F:zinc ion binding"/>
    <property type="evidence" value="ECO:0007669"/>
    <property type="project" value="UniProtKB-KW"/>
</dbReference>
<evidence type="ECO:0000256" key="1">
    <source>
        <dbReference type="ARBA" id="ARBA00022723"/>
    </source>
</evidence>
<dbReference type="PANTHER" id="PTHR24379">
    <property type="entry name" value="KRAB AND ZINC FINGER DOMAIN-CONTAINING"/>
    <property type="match status" value="1"/>
</dbReference>
<evidence type="ECO:0000313" key="7">
    <source>
        <dbReference type="EMBL" id="CEK49702.1"/>
    </source>
</evidence>
<protein>
    <recommendedName>
        <fullName evidence="6">C2H2-type domain-containing protein</fullName>
    </recommendedName>
</protein>
<dbReference type="Pfam" id="PF00096">
    <property type="entry name" value="zf-C2H2"/>
    <property type="match status" value="2"/>
</dbReference>
<dbReference type="InterPro" id="IPR036236">
    <property type="entry name" value="Znf_C2H2_sf"/>
</dbReference>
<evidence type="ECO:0000259" key="6">
    <source>
        <dbReference type="PROSITE" id="PS50157"/>
    </source>
</evidence>
<evidence type="ECO:0000256" key="3">
    <source>
        <dbReference type="ARBA" id="ARBA00022771"/>
    </source>
</evidence>
<evidence type="ECO:0000256" key="4">
    <source>
        <dbReference type="ARBA" id="ARBA00022833"/>
    </source>
</evidence>
<reference evidence="7" key="1">
    <citation type="submission" date="2014-12" db="EMBL/GenBank/DDBJ databases">
        <title>Insight into the proteome of Arion vulgaris.</title>
        <authorList>
            <person name="Aradska J."/>
            <person name="Bulat T."/>
            <person name="Smidak R."/>
            <person name="Sarate P."/>
            <person name="Gangsoo J."/>
            <person name="Sialana F."/>
            <person name="Bilban M."/>
            <person name="Lubec G."/>
        </authorList>
    </citation>
    <scope>NUCLEOTIDE SEQUENCE</scope>
    <source>
        <tissue evidence="7">Skin</tissue>
    </source>
</reference>
<gene>
    <name evidence="7" type="primary">ORF8548</name>
</gene>
<proteinExistence type="predicted"/>
<feature type="non-terminal residue" evidence="7">
    <location>
        <position position="144"/>
    </location>
</feature>
<dbReference type="InterPro" id="IPR013087">
    <property type="entry name" value="Znf_C2H2_type"/>
</dbReference>
<keyword evidence="2" id="KW-0677">Repeat</keyword>
<name>A0A0B6Y058_9EUPU</name>
<feature type="domain" description="C2H2-type" evidence="6">
    <location>
        <begin position="42"/>
        <end position="69"/>
    </location>
</feature>
<feature type="non-terminal residue" evidence="7">
    <location>
        <position position="1"/>
    </location>
</feature>
<dbReference type="Gene3D" id="3.30.160.60">
    <property type="entry name" value="Classic Zinc Finger"/>
    <property type="match status" value="2"/>
</dbReference>
<keyword evidence="1" id="KW-0479">Metal-binding</keyword>
<dbReference type="SUPFAM" id="SSF57667">
    <property type="entry name" value="beta-beta-alpha zinc fingers"/>
    <property type="match status" value="1"/>
</dbReference>
<dbReference type="PANTHER" id="PTHR24379:SF121">
    <property type="entry name" value="C2H2-TYPE DOMAIN-CONTAINING PROTEIN"/>
    <property type="match status" value="1"/>
</dbReference>
<accession>A0A0B6Y058</accession>
<dbReference type="FunFam" id="3.30.160.60:FF:000446">
    <property type="entry name" value="Zinc finger protein"/>
    <property type="match status" value="1"/>
</dbReference>
<dbReference type="EMBL" id="HACG01002837">
    <property type="protein sequence ID" value="CEK49702.1"/>
    <property type="molecule type" value="Transcribed_RNA"/>
</dbReference>
<dbReference type="PROSITE" id="PS50157">
    <property type="entry name" value="ZINC_FINGER_C2H2_2"/>
    <property type="match status" value="2"/>
</dbReference>
<dbReference type="PROSITE" id="PS00028">
    <property type="entry name" value="ZINC_FINGER_C2H2_1"/>
    <property type="match status" value="2"/>
</dbReference>
<evidence type="ECO:0000256" key="5">
    <source>
        <dbReference type="PROSITE-ProRule" id="PRU00042"/>
    </source>
</evidence>
<keyword evidence="4" id="KW-0862">Zinc</keyword>
<keyword evidence="3 5" id="KW-0863">Zinc-finger</keyword>
<evidence type="ECO:0000256" key="2">
    <source>
        <dbReference type="ARBA" id="ARBA00022737"/>
    </source>
</evidence>
<feature type="domain" description="C2H2-type" evidence="6">
    <location>
        <begin position="14"/>
        <end position="41"/>
    </location>
</feature>